<dbReference type="RefSeq" id="WP_352066070.1">
    <property type="nucleotide sequence ID" value="NZ_JBEPAZ010000089.1"/>
</dbReference>
<reference evidence="2 3" key="1">
    <citation type="submission" date="2024-06" db="EMBL/GenBank/DDBJ databases">
        <title>The Natural Products Discovery Center: Release of the First 8490 Sequenced Strains for Exploring Actinobacteria Biosynthetic Diversity.</title>
        <authorList>
            <person name="Kalkreuter E."/>
            <person name="Kautsar S.A."/>
            <person name="Yang D."/>
            <person name="Bader C.D."/>
            <person name="Teijaro C.N."/>
            <person name="Fluegel L."/>
            <person name="Davis C.M."/>
            <person name="Simpson J.R."/>
            <person name="Lauterbach L."/>
            <person name="Steele A.D."/>
            <person name="Gui C."/>
            <person name="Meng S."/>
            <person name="Li G."/>
            <person name="Viehrig K."/>
            <person name="Ye F."/>
            <person name="Su P."/>
            <person name="Kiefer A.F."/>
            <person name="Nichols A."/>
            <person name="Cepeda A.J."/>
            <person name="Yan W."/>
            <person name="Fan B."/>
            <person name="Jiang Y."/>
            <person name="Adhikari A."/>
            <person name="Zheng C.-J."/>
            <person name="Schuster L."/>
            <person name="Cowan T.M."/>
            <person name="Smanski M.J."/>
            <person name="Chevrette M.G."/>
            <person name="De Carvalho L.P.S."/>
            <person name="Shen B."/>
        </authorList>
    </citation>
    <scope>NUCLEOTIDE SEQUENCE [LARGE SCALE GENOMIC DNA]</scope>
    <source>
        <strain evidence="2 3">NPDC001166</strain>
    </source>
</reference>
<keyword evidence="3" id="KW-1185">Reference proteome</keyword>
<feature type="region of interest" description="Disordered" evidence="1">
    <location>
        <begin position="189"/>
        <end position="213"/>
    </location>
</feature>
<comment type="caution">
    <text evidence="2">The sequence shown here is derived from an EMBL/GenBank/DDBJ whole genome shotgun (WGS) entry which is preliminary data.</text>
</comment>
<evidence type="ECO:0000313" key="2">
    <source>
        <dbReference type="EMBL" id="MER6434188.1"/>
    </source>
</evidence>
<organism evidence="2 3">
    <name type="scientific">Streptomyces sp. 900105245</name>
    <dbReference type="NCBI Taxonomy" id="3154379"/>
    <lineage>
        <taxon>Bacteria</taxon>
        <taxon>Bacillati</taxon>
        <taxon>Actinomycetota</taxon>
        <taxon>Actinomycetes</taxon>
        <taxon>Kitasatosporales</taxon>
        <taxon>Streptomycetaceae</taxon>
        <taxon>Streptomyces</taxon>
    </lineage>
</organism>
<dbReference type="EMBL" id="JBEPAZ010000089">
    <property type="protein sequence ID" value="MER6434188.1"/>
    <property type="molecule type" value="Genomic_DNA"/>
</dbReference>
<protein>
    <submittedName>
        <fullName evidence="2">Uncharacterized protein</fullName>
    </submittedName>
</protein>
<dbReference type="Proteomes" id="UP001470023">
    <property type="component" value="Unassembled WGS sequence"/>
</dbReference>
<name>A0ABV1UKC8_9ACTN</name>
<evidence type="ECO:0000256" key="1">
    <source>
        <dbReference type="SAM" id="MobiDB-lite"/>
    </source>
</evidence>
<sequence>MSTTAADYAWLPDHQLHVAATLAHVDQTVDRVIRMVHDYTGQEPLSLRTVVDGDQVQAVVTAIAPLPEAIPRLVADALTQLRAALEHTVYAEVQHLLRRSLTAEEARSIEMPAKTSPADFEAWLNHRRRRGLPPLQSSAPLAQRIRALQPFQRRDPHEHPLKILVEYTNMAKHRRPAVAAARLGAVHPDAPNPDLAVSQPLERRPQPGSGQPIHVNDIIATAPHGAYIPFSIWTTVSLQRPHTGIWNIAAKELEYLEDWVRTTAIPIIVTGGREVTPLPPQLDISTGYDDLRSELPGAGAASAAERGGQRIQAAVARDGLTEVLVPLMGSDMSETISEWAATLTDDAVLERVARLARVRHSHGDALKATGQLAAEVREYLGRHDEPDRG</sequence>
<proteinExistence type="predicted"/>
<evidence type="ECO:0000313" key="3">
    <source>
        <dbReference type="Proteomes" id="UP001470023"/>
    </source>
</evidence>
<accession>A0ABV1UKC8</accession>
<gene>
    <name evidence="2" type="ORF">ABT272_41930</name>
</gene>